<dbReference type="SUPFAM" id="SSF52317">
    <property type="entry name" value="Class I glutamine amidotransferase-like"/>
    <property type="match status" value="1"/>
</dbReference>
<dbReference type="CDD" id="cd03135">
    <property type="entry name" value="GATase1_DJ-1"/>
    <property type="match status" value="1"/>
</dbReference>
<evidence type="ECO:0000313" key="2">
    <source>
        <dbReference type="EMBL" id="MPQ42325.1"/>
    </source>
</evidence>
<proteinExistence type="predicted"/>
<evidence type="ECO:0000313" key="3">
    <source>
        <dbReference type="Proteomes" id="UP000430345"/>
    </source>
</evidence>
<evidence type="ECO:0000259" key="1">
    <source>
        <dbReference type="Pfam" id="PF01965"/>
    </source>
</evidence>
<comment type="caution">
    <text evidence="2">The sequence shown here is derived from an EMBL/GenBank/DDBJ whole genome shotgun (WGS) entry which is preliminary data.</text>
</comment>
<dbReference type="Proteomes" id="UP000430345">
    <property type="component" value="Unassembled WGS sequence"/>
</dbReference>
<protein>
    <submittedName>
        <fullName evidence="2">DJ-1 family protein</fullName>
    </submittedName>
</protein>
<dbReference type="Gene3D" id="3.40.50.880">
    <property type="match status" value="1"/>
</dbReference>
<dbReference type="PANTHER" id="PTHR48094">
    <property type="entry name" value="PROTEIN/NUCLEIC ACID DEGLYCASE DJ-1-RELATED"/>
    <property type="match status" value="1"/>
</dbReference>
<dbReference type="InterPro" id="IPR050325">
    <property type="entry name" value="Prot/Nucl_acid_deglycase"/>
</dbReference>
<dbReference type="InterPro" id="IPR002818">
    <property type="entry name" value="DJ-1/PfpI"/>
</dbReference>
<dbReference type="Pfam" id="PF01965">
    <property type="entry name" value="DJ-1_PfpI"/>
    <property type="match status" value="1"/>
</dbReference>
<organism evidence="2 3">
    <name type="scientific">Clostridium tarantellae</name>
    <dbReference type="NCBI Taxonomy" id="39493"/>
    <lineage>
        <taxon>Bacteria</taxon>
        <taxon>Bacillati</taxon>
        <taxon>Bacillota</taxon>
        <taxon>Clostridia</taxon>
        <taxon>Eubacteriales</taxon>
        <taxon>Clostridiaceae</taxon>
        <taxon>Clostridium</taxon>
    </lineage>
</organism>
<dbReference type="EMBL" id="WHJC01000004">
    <property type="protein sequence ID" value="MPQ42325.1"/>
    <property type="molecule type" value="Genomic_DNA"/>
</dbReference>
<keyword evidence="3" id="KW-1185">Reference proteome</keyword>
<dbReference type="RefSeq" id="WP_152886860.1">
    <property type="nucleotide sequence ID" value="NZ_WHJC01000004.1"/>
</dbReference>
<dbReference type="GO" id="GO:0005737">
    <property type="term" value="C:cytoplasm"/>
    <property type="evidence" value="ECO:0007669"/>
    <property type="project" value="TreeGrafter"/>
</dbReference>
<dbReference type="NCBIfam" id="TIGR01383">
    <property type="entry name" value="not_thiJ"/>
    <property type="match status" value="1"/>
</dbReference>
<reference evidence="2 3" key="1">
    <citation type="submission" date="2019-10" db="EMBL/GenBank/DDBJ databases">
        <title>The Genome Sequence of Clostridium tarantellae Isolated from Fish Brain.</title>
        <authorList>
            <person name="Bano L."/>
            <person name="Kiel M."/>
            <person name="Sales G."/>
            <person name="Doxey A.C."/>
            <person name="Mansfield M.J."/>
            <person name="Schiavone M."/>
            <person name="Rossetto O."/>
            <person name="Pirazzini M."/>
            <person name="Dobrindt U."/>
            <person name="Montecucco C."/>
        </authorList>
    </citation>
    <scope>NUCLEOTIDE SEQUENCE [LARGE SCALE GENOMIC DNA]</scope>
    <source>
        <strain evidence="2 3">DSM 3997</strain>
    </source>
</reference>
<feature type="domain" description="DJ-1/PfpI" evidence="1">
    <location>
        <begin position="2"/>
        <end position="165"/>
    </location>
</feature>
<dbReference type="PANTHER" id="PTHR48094:SF12">
    <property type="entry name" value="PARKINSON DISEASE PROTEIN 7 HOMOLOG"/>
    <property type="match status" value="1"/>
</dbReference>
<dbReference type="AlphaFoldDB" id="A0A6I1MG36"/>
<gene>
    <name evidence="2" type="ORF">GBZ86_00905</name>
</gene>
<dbReference type="InterPro" id="IPR029062">
    <property type="entry name" value="Class_I_gatase-like"/>
</dbReference>
<dbReference type="InterPro" id="IPR006287">
    <property type="entry name" value="DJ-1"/>
</dbReference>
<accession>A0A6I1MG36</accession>
<name>A0A6I1MG36_9CLOT</name>
<dbReference type="OrthoDB" id="9800516at2"/>
<sequence>MKKVLVLLAEGFEILEALSVVDVCIRAGIKCDTCGIASNEVKSSHGIRIIADKVFNEGDLLSYDAIVLPGGMPGATNLRDDIRVLELVREYNSSGKIIAAVCAAPIVLAEAGIVSGKKITSYPGFNEQLGNCIYIKDKTVVVDENIITSRGPGTSLVFALEIIKQLGYEKEAVEIKEGMMINFFLEHSNN</sequence>